<evidence type="ECO:0000313" key="12">
    <source>
        <dbReference type="Proteomes" id="UP000076927"/>
    </source>
</evidence>
<evidence type="ECO:0000256" key="7">
    <source>
        <dbReference type="ARBA" id="ARBA00023163"/>
    </source>
</evidence>
<keyword evidence="4" id="KW-0902">Two-component regulatory system</keyword>
<keyword evidence="7" id="KW-0804">Transcription</keyword>
<gene>
    <name evidence="11" type="ORF">SY83_09165</name>
</gene>
<evidence type="ECO:0000256" key="4">
    <source>
        <dbReference type="ARBA" id="ARBA00023012"/>
    </source>
</evidence>
<dbReference type="PROSITE" id="PS00041">
    <property type="entry name" value="HTH_ARAC_FAMILY_1"/>
    <property type="match status" value="1"/>
</dbReference>
<organism evidence="11 12">
    <name type="scientific">Paenibacillus swuensis</name>
    <dbReference type="NCBI Taxonomy" id="1178515"/>
    <lineage>
        <taxon>Bacteria</taxon>
        <taxon>Bacillati</taxon>
        <taxon>Bacillota</taxon>
        <taxon>Bacilli</taxon>
        <taxon>Bacillales</taxon>
        <taxon>Paenibacillaceae</taxon>
        <taxon>Paenibacillus</taxon>
    </lineage>
</organism>
<dbReference type="SUPFAM" id="SSF46689">
    <property type="entry name" value="Homeodomain-like"/>
    <property type="match status" value="2"/>
</dbReference>
<evidence type="ECO:0000256" key="3">
    <source>
        <dbReference type="ARBA" id="ARBA00022553"/>
    </source>
</evidence>
<dbReference type="GO" id="GO:0003700">
    <property type="term" value="F:DNA-binding transcription factor activity"/>
    <property type="evidence" value="ECO:0007669"/>
    <property type="project" value="InterPro"/>
</dbReference>
<evidence type="ECO:0000256" key="2">
    <source>
        <dbReference type="ARBA" id="ARBA00022490"/>
    </source>
</evidence>
<dbReference type="PANTHER" id="PTHR42713:SF3">
    <property type="entry name" value="TRANSCRIPTIONAL REGULATORY PROTEIN HPTR"/>
    <property type="match status" value="1"/>
</dbReference>
<dbReference type="InterPro" id="IPR011006">
    <property type="entry name" value="CheY-like_superfamily"/>
</dbReference>
<dbReference type="Gene3D" id="3.40.50.2300">
    <property type="match status" value="1"/>
</dbReference>
<dbReference type="InterPro" id="IPR020449">
    <property type="entry name" value="Tscrpt_reg_AraC-type_HTH"/>
</dbReference>
<keyword evidence="12" id="KW-1185">Reference proteome</keyword>
<keyword evidence="5" id="KW-0805">Transcription regulation</keyword>
<evidence type="ECO:0000256" key="8">
    <source>
        <dbReference type="PROSITE-ProRule" id="PRU00169"/>
    </source>
</evidence>
<dbReference type="RefSeq" id="WP_068605961.1">
    <property type="nucleotide sequence ID" value="NZ_CP011388.1"/>
</dbReference>
<dbReference type="InterPro" id="IPR009057">
    <property type="entry name" value="Homeodomain-like_sf"/>
</dbReference>
<dbReference type="EMBL" id="CP011388">
    <property type="protein sequence ID" value="ANE46417.1"/>
    <property type="molecule type" value="Genomic_DNA"/>
</dbReference>
<protein>
    <recommendedName>
        <fullName evidence="13">AraC family transcriptional regulator</fullName>
    </recommendedName>
</protein>
<sequence>MAYRVMLVDDERVDLEWLKRRMPWEELGLTISATANSAFTALRFIEENPVDILISDIKMPIMSGLELAQKARQFVPNMKVVFISGHEDFDYAKQAISLNAVGYVLKPVENQELHDILKTVVYQLDQEHITVHEQQQLSRTLPFVRNELIHQWLEGYTSSAFSVSELEKLGIHMRPDGLLVSILEVDDMDWKLMHYPKEKQQELLHQAIRLITESFDYYHLGYYFKSSHHRITLITEHLQAHTILMETIDLIRKNTPLTITVGLGPRVYRLEPLTDSYQLAKKALDYKLFVGKSCVIPYHEAKKEQHVQTALNLEEKLEPLMDAMREYDLVKIDDGLEELFAFVNHMDSKISVYNFVMHLVAKLDAQFRKMNESVYEILQWDYDQFEVLYQFETVHDMKSWLRRRLFELSELLLKKHQGRDRKIIHAVKAYIDLHIESKITLRNTAHQFAFSPNYLGFLFKEETGIHFSEYVMERRLEKACELLLDPSLKIYEITDRIGYKNMIYFNRHFKEQFGMTPSDYRKKHKV</sequence>
<dbReference type="InterPro" id="IPR001789">
    <property type="entry name" value="Sig_transdc_resp-reg_receiver"/>
</dbReference>
<dbReference type="PROSITE" id="PS01124">
    <property type="entry name" value="HTH_ARAC_FAMILY_2"/>
    <property type="match status" value="1"/>
</dbReference>
<dbReference type="PATRIC" id="fig|1178515.4.peg.1829"/>
<comment type="subcellular location">
    <subcellularLocation>
        <location evidence="1">Cytoplasm</location>
    </subcellularLocation>
</comment>
<evidence type="ECO:0000259" key="9">
    <source>
        <dbReference type="PROSITE" id="PS01124"/>
    </source>
</evidence>
<accession>A0A172THT2</accession>
<name>A0A172THT2_9BACL</name>
<dbReference type="Proteomes" id="UP000076927">
    <property type="component" value="Chromosome"/>
</dbReference>
<dbReference type="Pfam" id="PF00072">
    <property type="entry name" value="Response_reg"/>
    <property type="match status" value="1"/>
</dbReference>
<feature type="domain" description="HTH araC/xylS-type" evidence="9">
    <location>
        <begin position="425"/>
        <end position="523"/>
    </location>
</feature>
<dbReference type="InterPro" id="IPR051552">
    <property type="entry name" value="HptR"/>
</dbReference>
<dbReference type="Gene3D" id="1.10.10.60">
    <property type="entry name" value="Homeodomain-like"/>
    <property type="match status" value="2"/>
</dbReference>
<keyword evidence="3 8" id="KW-0597">Phosphoprotein</keyword>
<dbReference type="PRINTS" id="PR00032">
    <property type="entry name" value="HTHARAC"/>
</dbReference>
<dbReference type="InterPro" id="IPR018062">
    <property type="entry name" value="HTH_AraC-typ_CS"/>
</dbReference>
<dbReference type="PROSITE" id="PS50110">
    <property type="entry name" value="RESPONSE_REGULATORY"/>
    <property type="match status" value="1"/>
</dbReference>
<dbReference type="GO" id="GO:0000160">
    <property type="term" value="P:phosphorelay signal transduction system"/>
    <property type="evidence" value="ECO:0007669"/>
    <property type="project" value="UniProtKB-KW"/>
</dbReference>
<dbReference type="KEGG" id="pswu:SY83_09165"/>
<dbReference type="CDD" id="cd17536">
    <property type="entry name" value="REC_YesN-like"/>
    <property type="match status" value="1"/>
</dbReference>
<reference evidence="11 12" key="1">
    <citation type="submission" date="2015-01" db="EMBL/GenBank/DDBJ databases">
        <title>Paenibacillus swuensis/DY6/whole genome sequencing.</title>
        <authorList>
            <person name="Kim M.K."/>
            <person name="Srinivasan S."/>
            <person name="Lee J.-J."/>
        </authorList>
    </citation>
    <scope>NUCLEOTIDE SEQUENCE [LARGE SCALE GENOMIC DNA]</scope>
    <source>
        <strain evidence="11 12">DY6</strain>
    </source>
</reference>
<dbReference type="PANTHER" id="PTHR42713">
    <property type="entry name" value="HISTIDINE KINASE-RELATED"/>
    <property type="match status" value="1"/>
</dbReference>
<dbReference type="GO" id="GO:0043565">
    <property type="term" value="F:sequence-specific DNA binding"/>
    <property type="evidence" value="ECO:0007669"/>
    <property type="project" value="InterPro"/>
</dbReference>
<evidence type="ECO:0008006" key="13">
    <source>
        <dbReference type="Google" id="ProtNLM"/>
    </source>
</evidence>
<dbReference type="AlphaFoldDB" id="A0A172THT2"/>
<dbReference type="Pfam" id="PF12833">
    <property type="entry name" value="HTH_18"/>
    <property type="match status" value="1"/>
</dbReference>
<feature type="modified residue" description="4-aspartylphosphate" evidence="8">
    <location>
        <position position="56"/>
    </location>
</feature>
<evidence type="ECO:0000256" key="6">
    <source>
        <dbReference type="ARBA" id="ARBA00023125"/>
    </source>
</evidence>
<feature type="domain" description="Response regulatory" evidence="10">
    <location>
        <begin position="4"/>
        <end position="121"/>
    </location>
</feature>
<proteinExistence type="predicted"/>
<evidence type="ECO:0000256" key="5">
    <source>
        <dbReference type="ARBA" id="ARBA00023015"/>
    </source>
</evidence>
<evidence type="ECO:0000313" key="11">
    <source>
        <dbReference type="EMBL" id="ANE46417.1"/>
    </source>
</evidence>
<dbReference type="GO" id="GO:0005737">
    <property type="term" value="C:cytoplasm"/>
    <property type="evidence" value="ECO:0007669"/>
    <property type="project" value="UniProtKB-SubCell"/>
</dbReference>
<dbReference type="SMART" id="SM00342">
    <property type="entry name" value="HTH_ARAC"/>
    <property type="match status" value="1"/>
</dbReference>
<dbReference type="InterPro" id="IPR018060">
    <property type="entry name" value="HTH_AraC"/>
</dbReference>
<dbReference type="SUPFAM" id="SSF52172">
    <property type="entry name" value="CheY-like"/>
    <property type="match status" value="1"/>
</dbReference>
<evidence type="ECO:0000259" key="10">
    <source>
        <dbReference type="PROSITE" id="PS50110"/>
    </source>
</evidence>
<dbReference type="STRING" id="1178515.SY83_09165"/>
<keyword evidence="6" id="KW-0238">DNA-binding</keyword>
<evidence type="ECO:0000256" key="1">
    <source>
        <dbReference type="ARBA" id="ARBA00004496"/>
    </source>
</evidence>
<keyword evidence="2" id="KW-0963">Cytoplasm</keyword>
<dbReference type="SMART" id="SM00448">
    <property type="entry name" value="REC"/>
    <property type="match status" value="1"/>
</dbReference>